<organism evidence="1 2">
    <name type="scientific">Solea senegalensis</name>
    <name type="common">Senegalese sole</name>
    <dbReference type="NCBI Taxonomy" id="28829"/>
    <lineage>
        <taxon>Eukaryota</taxon>
        <taxon>Metazoa</taxon>
        <taxon>Chordata</taxon>
        <taxon>Craniata</taxon>
        <taxon>Vertebrata</taxon>
        <taxon>Euteleostomi</taxon>
        <taxon>Actinopterygii</taxon>
        <taxon>Neopterygii</taxon>
        <taxon>Teleostei</taxon>
        <taxon>Neoteleostei</taxon>
        <taxon>Acanthomorphata</taxon>
        <taxon>Carangaria</taxon>
        <taxon>Pleuronectiformes</taxon>
        <taxon>Pleuronectoidei</taxon>
        <taxon>Soleidae</taxon>
        <taxon>Solea</taxon>
    </lineage>
</organism>
<sequence length="88" mass="9362">MVGTDGGTIKSSRPLLKPSVLDLCGQSICDPSKRSITFVKAGEQATPARRSPADILTSAKDRQLLVDLQQQLKFPSHVAVTTHGTADC</sequence>
<proteinExistence type="predicted"/>
<keyword evidence="2" id="KW-1185">Reference proteome</keyword>
<dbReference type="EMBL" id="JAGKHQ010000019">
    <property type="protein sequence ID" value="KAG7481622.1"/>
    <property type="molecule type" value="Genomic_DNA"/>
</dbReference>
<reference evidence="1 2" key="1">
    <citation type="journal article" date="2021" name="Sci. Rep.">
        <title>Chromosome anchoring in Senegalese sole (Solea senegalensis) reveals sex-associated markers and genome rearrangements in flatfish.</title>
        <authorList>
            <person name="Guerrero-Cozar I."/>
            <person name="Gomez-Garrido J."/>
            <person name="Berbel C."/>
            <person name="Martinez-Blanch J.F."/>
            <person name="Alioto T."/>
            <person name="Claros M.G."/>
            <person name="Gagnaire P.A."/>
            <person name="Manchado M."/>
        </authorList>
    </citation>
    <scope>NUCLEOTIDE SEQUENCE [LARGE SCALE GENOMIC DNA]</scope>
    <source>
        <strain evidence="1">Sse05_10M</strain>
    </source>
</reference>
<protein>
    <submittedName>
        <fullName evidence="1">Uncharacterized protein</fullName>
    </submittedName>
</protein>
<name>A0AAV6Q291_SOLSE</name>
<accession>A0AAV6Q291</accession>
<dbReference type="Proteomes" id="UP000693946">
    <property type="component" value="Linkage Group LG7"/>
</dbReference>
<comment type="caution">
    <text evidence="1">The sequence shown here is derived from an EMBL/GenBank/DDBJ whole genome shotgun (WGS) entry which is preliminary data.</text>
</comment>
<gene>
    <name evidence="1" type="ORF">JOB18_000555</name>
</gene>
<evidence type="ECO:0000313" key="1">
    <source>
        <dbReference type="EMBL" id="KAG7481622.1"/>
    </source>
</evidence>
<dbReference type="AlphaFoldDB" id="A0AAV6Q291"/>
<evidence type="ECO:0000313" key="2">
    <source>
        <dbReference type="Proteomes" id="UP000693946"/>
    </source>
</evidence>